<evidence type="ECO:0000256" key="1">
    <source>
        <dbReference type="SAM" id="MobiDB-lite"/>
    </source>
</evidence>
<dbReference type="Proteomes" id="UP000593562">
    <property type="component" value="Unassembled WGS sequence"/>
</dbReference>
<sequence length="74" mass="8077">MAVELSSKGFGLQGILDNENRATHEDGYENVMIDYEDEIEEARKGSLELATASDVDADGDEDADLNFCDDDSSD</sequence>
<feature type="region of interest" description="Disordered" evidence="1">
    <location>
        <begin position="51"/>
        <end position="74"/>
    </location>
</feature>
<keyword evidence="3" id="KW-1185">Reference proteome</keyword>
<dbReference type="EMBL" id="JAAARO010000014">
    <property type="protein sequence ID" value="KAF5737120.1"/>
    <property type="molecule type" value="Genomic_DNA"/>
</dbReference>
<accession>A0A7J7CSQ6</accession>
<evidence type="ECO:0000313" key="3">
    <source>
        <dbReference type="Proteomes" id="UP000593562"/>
    </source>
</evidence>
<organism evidence="2 3">
    <name type="scientific">Tripterygium wilfordii</name>
    <name type="common">Thunder God vine</name>
    <dbReference type="NCBI Taxonomy" id="458696"/>
    <lineage>
        <taxon>Eukaryota</taxon>
        <taxon>Viridiplantae</taxon>
        <taxon>Streptophyta</taxon>
        <taxon>Embryophyta</taxon>
        <taxon>Tracheophyta</taxon>
        <taxon>Spermatophyta</taxon>
        <taxon>Magnoliopsida</taxon>
        <taxon>eudicotyledons</taxon>
        <taxon>Gunneridae</taxon>
        <taxon>Pentapetalae</taxon>
        <taxon>rosids</taxon>
        <taxon>fabids</taxon>
        <taxon>Celastrales</taxon>
        <taxon>Celastraceae</taxon>
        <taxon>Tripterygium</taxon>
    </lineage>
</organism>
<proteinExistence type="predicted"/>
<gene>
    <name evidence="2" type="ORF">HS088_TW14G01277</name>
</gene>
<protein>
    <submittedName>
        <fullName evidence="2">Uncharacterized protein</fullName>
    </submittedName>
</protein>
<feature type="compositionally biased region" description="Acidic residues" evidence="1">
    <location>
        <begin position="55"/>
        <end position="74"/>
    </location>
</feature>
<dbReference type="AlphaFoldDB" id="A0A7J7CSQ6"/>
<comment type="caution">
    <text evidence="2">The sequence shown here is derived from an EMBL/GenBank/DDBJ whole genome shotgun (WGS) entry which is preliminary data.</text>
</comment>
<reference evidence="2 3" key="1">
    <citation type="journal article" date="2020" name="Nat. Commun.">
        <title>Genome of Tripterygium wilfordii and identification of cytochrome P450 involved in triptolide biosynthesis.</title>
        <authorList>
            <person name="Tu L."/>
            <person name="Su P."/>
            <person name="Zhang Z."/>
            <person name="Gao L."/>
            <person name="Wang J."/>
            <person name="Hu T."/>
            <person name="Zhou J."/>
            <person name="Zhang Y."/>
            <person name="Zhao Y."/>
            <person name="Liu Y."/>
            <person name="Song Y."/>
            <person name="Tong Y."/>
            <person name="Lu Y."/>
            <person name="Yang J."/>
            <person name="Xu C."/>
            <person name="Jia M."/>
            <person name="Peters R.J."/>
            <person name="Huang L."/>
            <person name="Gao W."/>
        </authorList>
    </citation>
    <scope>NUCLEOTIDE SEQUENCE [LARGE SCALE GENOMIC DNA]</scope>
    <source>
        <strain evidence="3">cv. XIE 37</strain>
        <tissue evidence="2">Leaf</tissue>
    </source>
</reference>
<name>A0A7J7CSQ6_TRIWF</name>
<dbReference type="InParanoid" id="A0A7J7CSQ6"/>
<evidence type="ECO:0000313" key="2">
    <source>
        <dbReference type="EMBL" id="KAF5737120.1"/>
    </source>
</evidence>